<protein>
    <submittedName>
        <fullName evidence="1">Uncharacterized protein</fullName>
    </submittedName>
</protein>
<organism evidence="1 2">
    <name type="scientific">Hyalomma asiaticum</name>
    <name type="common">Tick</name>
    <dbReference type="NCBI Taxonomy" id="266040"/>
    <lineage>
        <taxon>Eukaryota</taxon>
        <taxon>Metazoa</taxon>
        <taxon>Ecdysozoa</taxon>
        <taxon>Arthropoda</taxon>
        <taxon>Chelicerata</taxon>
        <taxon>Arachnida</taxon>
        <taxon>Acari</taxon>
        <taxon>Parasitiformes</taxon>
        <taxon>Ixodida</taxon>
        <taxon>Ixodoidea</taxon>
        <taxon>Ixodidae</taxon>
        <taxon>Hyalomminae</taxon>
        <taxon>Hyalomma</taxon>
    </lineage>
</organism>
<reference evidence="1" key="1">
    <citation type="submission" date="2020-05" db="EMBL/GenBank/DDBJ databases">
        <title>Large-scale comparative analyses of tick genomes elucidate their genetic diversity and vector capacities.</title>
        <authorList>
            <person name="Jia N."/>
            <person name="Wang J."/>
            <person name="Shi W."/>
            <person name="Du L."/>
            <person name="Sun Y."/>
            <person name="Zhan W."/>
            <person name="Jiang J."/>
            <person name="Wang Q."/>
            <person name="Zhang B."/>
            <person name="Ji P."/>
            <person name="Sakyi L.B."/>
            <person name="Cui X."/>
            <person name="Yuan T."/>
            <person name="Jiang B."/>
            <person name="Yang W."/>
            <person name="Lam T.T.-Y."/>
            <person name="Chang Q."/>
            <person name="Ding S."/>
            <person name="Wang X."/>
            <person name="Zhu J."/>
            <person name="Ruan X."/>
            <person name="Zhao L."/>
            <person name="Wei J."/>
            <person name="Que T."/>
            <person name="Du C."/>
            <person name="Cheng J."/>
            <person name="Dai P."/>
            <person name="Han X."/>
            <person name="Huang E."/>
            <person name="Gao Y."/>
            <person name="Liu J."/>
            <person name="Shao H."/>
            <person name="Ye R."/>
            <person name="Li L."/>
            <person name="Wei W."/>
            <person name="Wang X."/>
            <person name="Wang C."/>
            <person name="Yang T."/>
            <person name="Huo Q."/>
            <person name="Li W."/>
            <person name="Guo W."/>
            <person name="Chen H."/>
            <person name="Zhou L."/>
            <person name="Ni X."/>
            <person name="Tian J."/>
            <person name="Zhou Y."/>
            <person name="Sheng Y."/>
            <person name="Liu T."/>
            <person name="Pan Y."/>
            <person name="Xia L."/>
            <person name="Li J."/>
            <person name="Zhao F."/>
            <person name="Cao W."/>
        </authorList>
    </citation>
    <scope>NUCLEOTIDE SEQUENCE</scope>
    <source>
        <strain evidence="1">Hyas-2018</strain>
    </source>
</reference>
<dbReference type="EMBL" id="CM023482">
    <property type="protein sequence ID" value="KAH6939728.1"/>
    <property type="molecule type" value="Genomic_DNA"/>
</dbReference>
<proteinExistence type="predicted"/>
<dbReference type="Proteomes" id="UP000821845">
    <property type="component" value="Chromosome 2"/>
</dbReference>
<sequence length="218" mass="24185">MRSRRNVVYAGDEMFTDSSKYKLVDDCIFEVECHHVTRKQGEIQLEGANPSAEEVDEGTDENVESGLDLVLNMRLTETCFTKADYKNYLKTYTKALQEKWKEEGKSAEEIEDAKGKLTAAVKKVLPKLDDFQFFIGESCNAEGIVGLLEYREQDGGGEKAVMMFFKHGLDEEKMGAAVNLTVSVSVLQAVTEDLAFGGGRPSGISRGVDNSFLCSPWP</sequence>
<evidence type="ECO:0000313" key="2">
    <source>
        <dbReference type="Proteomes" id="UP000821845"/>
    </source>
</evidence>
<evidence type="ECO:0000313" key="1">
    <source>
        <dbReference type="EMBL" id="KAH6939728.1"/>
    </source>
</evidence>
<accession>A0ACB7SYD5</accession>
<gene>
    <name evidence="1" type="ORF">HPB50_021101</name>
</gene>
<keyword evidence="2" id="KW-1185">Reference proteome</keyword>
<comment type="caution">
    <text evidence="1">The sequence shown here is derived from an EMBL/GenBank/DDBJ whole genome shotgun (WGS) entry which is preliminary data.</text>
</comment>
<name>A0ACB7SYD5_HYAAI</name>